<protein>
    <submittedName>
        <fullName evidence="16">Glutamate synthase, large subunit</fullName>
    </submittedName>
</protein>
<name>T1BGM1_9ZZZZ</name>
<evidence type="ECO:0000256" key="14">
    <source>
        <dbReference type="ARBA" id="ARBA00029440"/>
    </source>
</evidence>
<dbReference type="InterPro" id="IPR029055">
    <property type="entry name" value="Ntn_hydrolases_N"/>
</dbReference>
<evidence type="ECO:0000256" key="6">
    <source>
        <dbReference type="ARBA" id="ARBA00022643"/>
    </source>
</evidence>
<comment type="caution">
    <text evidence="16">The sequence shown here is derived from an EMBL/GenBank/DDBJ whole genome shotgun (WGS) entry which is preliminary data.</text>
</comment>
<dbReference type="PANTHER" id="PTHR11938">
    <property type="entry name" value="FAD NADPH DEHYDROGENASE/OXIDOREDUCTASE"/>
    <property type="match status" value="1"/>
</dbReference>
<dbReference type="InterPro" id="IPR017932">
    <property type="entry name" value="GATase_2_dom"/>
</dbReference>
<comment type="cofactor">
    <cofactor evidence="2">
        <name>[3Fe-4S] cluster</name>
        <dbReference type="ChEBI" id="CHEBI:21137"/>
    </cofactor>
</comment>
<evidence type="ECO:0000256" key="12">
    <source>
        <dbReference type="ARBA" id="ARBA00023164"/>
    </source>
</evidence>
<keyword evidence="5" id="KW-0285">Flavoprotein</keyword>
<evidence type="ECO:0000256" key="2">
    <source>
        <dbReference type="ARBA" id="ARBA00001927"/>
    </source>
</evidence>
<dbReference type="GO" id="GO:0006537">
    <property type="term" value="P:glutamate biosynthetic process"/>
    <property type="evidence" value="ECO:0007669"/>
    <property type="project" value="UniProtKB-KW"/>
</dbReference>
<dbReference type="Pfam" id="PF00310">
    <property type="entry name" value="GATase_2"/>
    <property type="match status" value="1"/>
</dbReference>
<dbReference type="EMBL" id="AUZX01005464">
    <property type="protein sequence ID" value="EQD67773.1"/>
    <property type="molecule type" value="Genomic_DNA"/>
</dbReference>
<keyword evidence="12" id="KW-0314">Glutamate biosynthesis</keyword>
<dbReference type="CDD" id="cd00713">
    <property type="entry name" value="GltS"/>
    <property type="match status" value="1"/>
</dbReference>
<keyword evidence="8" id="KW-0315">Glutamine amidotransferase</keyword>
<accession>T1BGM1</accession>
<evidence type="ECO:0000256" key="11">
    <source>
        <dbReference type="ARBA" id="ARBA00023014"/>
    </source>
</evidence>
<dbReference type="GO" id="GO:0051538">
    <property type="term" value="F:3 iron, 4 sulfur cluster binding"/>
    <property type="evidence" value="ECO:0007669"/>
    <property type="project" value="UniProtKB-KW"/>
</dbReference>
<dbReference type="GO" id="GO:0015930">
    <property type="term" value="F:glutamate synthase activity"/>
    <property type="evidence" value="ECO:0007669"/>
    <property type="project" value="TreeGrafter"/>
</dbReference>
<evidence type="ECO:0000256" key="5">
    <source>
        <dbReference type="ARBA" id="ARBA00022630"/>
    </source>
</evidence>
<dbReference type="GO" id="GO:0046872">
    <property type="term" value="F:metal ion binding"/>
    <property type="evidence" value="ECO:0007669"/>
    <property type="project" value="UniProtKB-KW"/>
</dbReference>
<dbReference type="Gene3D" id="3.60.20.10">
    <property type="entry name" value="Glutamine Phosphoribosylpyrophosphate, subunit 1, domain 1"/>
    <property type="match status" value="1"/>
</dbReference>
<evidence type="ECO:0000256" key="13">
    <source>
        <dbReference type="ARBA" id="ARBA00023291"/>
    </source>
</evidence>
<reference evidence="16" key="2">
    <citation type="journal article" date="2014" name="ISME J.">
        <title>Microbial stratification in low pH oxic and suboxic macroscopic growths along an acid mine drainage.</title>
        <authorList>
            <person name="Mendez-Garcia C."/>
            <person name="Mesa V."/>
            <person name="Sprenger R.R."/>
            <person name="Richter M."/>
            <person name="Diez M.S."/>
            <person name="Solano J."/>
            <person name="Bargiela R."/>
            <person name="Golyshina O.V."/>
            <person name="Manteca A."/>
            <person name="Ramos J.L."/>
            <person name="Gallego J.R."/>
            <person name="Llorente I."/>
            <person name="Martins Dos Santos V.A."/>
            <person name="Jensen O.N."/>
            <person name="Pelaez A.I."/>
            <person name="Sanchez J."/>
            <person name="Ferrer M."/>
        </authorList>
    </citation>
    <scope>NUCLEOTIDE SEQUENCE</scope>
</reference>
<keyword evidence="9" id="KW-0560">Oxidoreductase</keyword>
<evidence type="ECO:0000259" key="15">
    <source>
        <dbReference type="PROSITE" id="PS51278"/>
    </source>
</evidence>
<keyword evidence="11" id="KW-0411">Iron-sulfur</keyword>
<evidence type="ECO:0000256" key="1">
    <source>
        <dbReference type="ARBA" id="ARBA00001917"/>
    </source>
</evidence>
<sequence length="232" mass="26446">MIRKTASHAIRALGLRHGTEYFVPSMSTRTVVYKGLLLADQVGQYYRDLMDERAVSALALVHQRFSTNTFPEWALAHPYRLVAHNGEINTVRGNYNWMRAREGAVRSPVLGEDLQRLWPLIYPEQSDTACFDNVLELLLMSGYPLAQAMMMMIPEAWEQHAHMDPRRRAFYEYHAAMMEPWDGPAAIAFTDGRQIGATLDRNGLRPARYILTDDERVILASEVGVLPVPESR</sequence>
<evidence type="ECO:0000256" key="4">
    <source>
        <dbReference type="ARBA" id="ARBA00022605"/>
    </source>
</evidence>
<organism evidence="16">
    <name type="scientific">mine drainage metagenome</name>
    <dbReference type="NCBI Taxonomy" id="410659"/>
    <lineage>
        <taxon>unclassified sequences</taxon>
        <taxon>metagenomes</taxon>
        <taxon>ecological metagenomes</taxon>
    </lineage>
</organism>
<keyword evidence="6" id="KW-0288">FMN</keyword>
<evidence type="ECO:0000256" key="10">
    <source>
        <dbReference type="ARBA" id="ARBA00023004"/>
    </source>
</evidence>
<evidence type="ECO:0000256" key="3">
    <source>
        <dbReference type="ARBA" id="ARBA00009716"/>
    </source>
</evidence>
<evidence type="ECO:0000313" key="16">
    <source>
        <dbReference type="EMBL" id="EQD67773.1"/>
    </source>
</evidence>
<comment type="similarity">
    <text evidence="3">Belongs to the glutamate synthase family.</text>
</comment>
<keyword evidence="4" id="KW-0028">Amino-acid biosynthesis</keyword>
<keyword evidence="10" id="KW-0408">Iron</keyword>
<dbReference type="PROSITE" id="PS51278">
    <property type="entry name" value="GATASE_TYPE_2"/>
    <property type="match status" value="1"/>
</dbReference>
<gene>
    <name evidence="16" type="ORF">B1A_07598</name>
</gene>
<dbReference type="SUPFAM" id="SSF56235">
    <property type="entry name" value="N-terminal nucleophile aminohydrolases (Ntn hydrolases)"/>
    <property type="match status" value="1"/>
</dbReference>
<dbReference type="GO" id="GO:0019676">
    <property type="term" value="P:ammonia assimilation cycle"/>
    <property type="evidence" value="ECO:0007669"/>
    <property type="project" value="TreeGrafter"/>
</dbReference>
<dbReference type="InterPro" id="IPR050711">
    <property type="entry name" value="ET-N_metabolism_enzyme"/>
</dbReference>
<keyword evidence="13" id="KW-0003">3Fe-4S</keyword>
<proteinExistence type="inferred from homology"/>
<comment type="cofactor">
    <cofactor evidence="1">
        <name>FMN</name>
        <dbReference type="ChEBI" id="CHEBI:58210"/>
    </cofactor>
</comment>
<comment type="pathway">
    <text evidence="14">Amino-acid biosynthesis.</text>
</comment>
<feature type="domain" description="Glutamine amidotransferase type-2" evidence="15">
    <location>
        <begin position="1"/>
        <end position="232"/>
    </location>
</feature>
<evidence type="ECO:0000256" key="9">
    <source>
        <dbReference type="ARBA" id="ARBA00023002"/>
    </source>
</evidence>
<dbReference type="PANTHER" id="PTHR11938:SF133">
    <property type="entry name" value="GLUTAMATE SYNTHASE (NADH)"/>
    <property type="match status" value="1"/>
</dbReference>
<feature type="non-terminal residue" evidence="16">
    <location>
        <position position="232"/>
    </location>
</feature>
<keyword evidence="7" id="KW-0479">Metal-binding</keyword>
<dbReference type="AlphaFoldDB" id="T1BGM1"/>
<reference evidence="16" key="1">
    <citation type="submission" date="2013-08" db="EMBL/GenBank/DDBJ databases">
        <authorList>
            <person name="Mendez C."/>
            <person name="Richter M."/>
            <person name="Ferrer M."/>
            <person name="Sanchez J."/>
        </authorList>
    </citation>
    <scope>NUCLEOTIDE SEQUENCE</scope>
</reference>
<evidence type="ECO:0000256" key="8">
    <source>
        <dbReference type="ARBA" id="ARBA00022962"/>
    </source>
</evidence>
<evidence type="ECO:0000256" key="7">
    <source>
        <dbReference type="ARBA" id="ARBA00022723"/>
    </source>
</evidence>